<comment type="caution">
    <text evidence="2">The sequence shown here is derived from an EMBL/GenBank/DDBJ whole genome shotgun (WGS) entry which is preliminary data.</text>
</comment>
<sequence>MKAGGNSKHAFLALPASKIPAFIPSSWKPSSTQAPCSNTSRLTNQTSSSSSKSSIPCLSLSWPSCRPVSPSQSHGPSQCSEGQKLTLPPQTQNGQSCSYSYSSSSSSYSSSSSSVSPNSTSSSSSPPSPSLLSPTAMCRGSRAVHMSNFCNRRSLKASSGQAAITPASFTGDMT</sequence>
<feature type="compositionally biased region" description="Polar residues" evidence="1">
    <location>
        <begin position="69"/>
        <end position="95"/>
    </location>
</feature>
<dbReference type="AlphaFoldDB" id="A0AAW2B0L2"/>
<organism evidence="2 3">
    <name type="scientific">Culter alburnus</name>
    <name type="common">Topmouth culter</name>
    <dbReference type="NCBI Taxonomy" id="194366"/>
    <lineage>
        <taxon>Eukaryota</taxon>
        <taxon>Metazoa</taxon>
        <taxon>Chordata</taxon>
        <taxon>Craniata</taxon>
        <taxon>Vertebrata</taxon>
        <taxon>Euteleostomi</taxon>
        <taxon>Actinopterygii</taxon>
        <taxon>Neopterygii</taxon>
        <taxon>Teleostei</taxon>
        <taxon>Ostariophysi</taxon>
        <taxon>Cypriniformes</taxon>
        <taxon>Xenocyprididae</taxon>
        <taxon>Xenocypridinae</taxon>
        <taxon>Culter</taxon>
    </lineage>
</organism>
<evidence type="ECO:0000256" key="1">
    <source>
        <dbReference type="SAM" id="MobiDB-lite"/>
    </source>
</evidence>
<feature type="region of interest" description="Disordered" evidence="1">
    <location>
        <begin position="26"/>
        <end position="135"/>
    </location>
</feature>
<dbReference type="EMBL" id="JAWDJR010000002">
    <property type="protein sequence ID" value="KAK9979362.1"/>
    <property type="molecule type" value="Genomic_DNA"/>
</dbReference>
<proteinExistence type="predicted"/>
<feature type="compositionally biased region" description="Polar residues" evidence="1">
    <location>
        <begin position="27"/>
        <end position="36"/>
    </location>
</feature>
<feature type="compositionally biased region" description="Low complexity" evidence="1">
    <location>
        <begin position="37"/>
        <end position="61"/>
    </location>
</feature>
<evidence type="ECO:0000313" key="2">
    <source>
        <dbReference type="EMBL" id="KAK9979362.1"/>
    </source>
</evidence>
<name>A0AAW2B0L2_CULAL</name>
<gene>
    <name evidence="2" type="ORF">ABG768_012793</name>
</gene>
<accession>A0AAW2B0L2</accession>
<keyword evidence="3" id="KW-1185">Reference proteome</keyword>
<protein>
    <submittedName>
        <fullName evidence="2">Uncharacterized protein</fullName>
    </submittedName>
</protein>
<reference evidence="2 3" key="1">
    <citation type="submission" date="2024-05" db="EMBL/GenBank/DDBJ databases">
        <title>A high-quality chromosomal-level genome assembly of Topmouth culter (Culter alburnus).</title>
        <authorList>
            <person name="Zhao H."/>
        </authorList>
    </citation>
    <scope>NUCLEOTIDE SEQUENCE [LARGE SCALE GENOMIC DNA]</scope>
    <source>
        <strain evidence="2">CATC2023</strain>
        <tissue evidence="2">Muscle</tissue>
    </source>
</reference>
<feature type="compositionally biased region" description="Low complexity" evidence="1">
    <location>
        <begin position="96"/>
        <end position="134"/>
    </location>
</feature>
<evidence type="ECO:0000313" key="3">
    <source>
        <dbReference type="Proteomes" id="UP001479290"/>
    </source>
</evidence>
<dbReference type="Proteomes" id="UP001479290">
    <property type="component" value="Unassembled WGS sequence"/>
</dbReference>